<dbReference type="Proteomes" id="UP000237968">
    <property type="component" value="Unassembled WGS sequence"/>
</dbReference>
<reference evidence="2 3" key="1">
    <citation type="submission" date="2018-03" db="EMBL/GenBank/DDBJ databases">
        <title>Draft Genome Sequences of the Obligatory Marine Myxobacteria Enhygromyxa salina SWB005.</title>
        <authorList>
            <person name="Poehlein A."/>
            <person name="Moghaddam J.A."/>
            <person name="Harms H."/>
            <person name="Alanjari M."/>
            <person name="Koenig G.M."/>
            <person name="Daniel R."/>
            <person name="Schaeberle T.F."/>
        </authorList>
    </citation>
    <scope>NUCLEOTIDE SEQUENCE [LARGE SCALE GENOMIC DNA]</scope>
    <source>
        <strain evidence="2 3">SWB005</strain>
    </source>
</reference>
<feature type="compositionally biased region" description="Basic and acidic residues" evidence="1">
    <location>
        <begin position="122"/>
        <end position="134"/>
    </location>
</feature>
<name>A0A2S9YJT4_9BACT</name>
<keyword evidence="3" id="KW-1185">Reference proteome</keyword>
<feature type="compositionally biased region" description="Polar residues" evidence="1">
    <location>
        <begin position="111"/>
        <end position="121"/>
    </location>
</feature>
<proteinExistence type="predicted"/>
<dbReference type="AlphaFoldDB" id="A0A2S9YJT4"/>
<feature type="region of interest" description="Disordered" evidence="1">
    <location>
        <begin position="102"/>
        <end position="147"/>
    </location>
</feature>
<comment type="caution">
    <text evidence="2">The sequence shown here is derived from an EMBL/GenBank/DDBJ whole genome shotgun (WGS) entry which is preliminary data.</text>
</comment>
<evidence type="ECO:0000313" key="3">
    <source>
        <dbReference type="Proteomes" id="UP000237968"/>
    </source>
</evidence>
<evidence type="ECO:0000256" key="1">
    <source>
        <dbReference type="SAM" id="MobiDB-lite"/>
    </source>
</evidence>
<evidence type="ECO:0000313" key="2">
    <source>
        <dbReference type="EMBL" id="PRQ05341.1"/>
    </source>
</evidence>
<sequence length="147" mass="15740">MLAPALLLASPTTSAAQSEAEVPAAYVKVALTLDGSTFEHPGFLMASDEEGVFVIEHSDKAHEIKVSFRELGESSSTVLVEYAIGGRTQWLEELEVAAARDTELSKGKSKLTINVDPQGSKDSSRDDEDKVEGPDHDEDDPLGGLLK</sequence>
<accession>A0A2S9YJT4</accession>
<protein>
    <submittedName>
        <fullName evidence="2">Uncharacterized protein</fullName>
    </submittedName>
</protein>
<gene>
    <name evidence="2" type="ORF">ENSA5_03310</name>
</gene>
<organism evidence="2 3">
    <name type="scientific">Enhygromyxa salina</name>
    <dbReference type="NCBI Taxonomy" id="215803"/>
    <lineage>
        <taxon>Bacteria</taxon>
        <taxon>Pseudomonadati</taxon>
        <taxon>Myxococcota</taxon>
        <taxon>Polyangia</taxon>
        <taxon>Nannocystales</taxon>
        <taxon>Nannocystaceae</taxon>
        <taxon>Enhygromyxa</taxon>
    </lineage>
</organism>
<dbReference type="EMBL" id="PVNK01000015">
    <property type="protein sequence ID" value="PRQ05341.1"/>
    <property type="molecule type" value="Genomic_DNA"/>
</dbReference>